<dbReference type="SUPFAM" id="SSF57845">
    <property type="entry name" value="B-box zinc-binding domain"/>
    <property type="match status" value="1"/>
</dbReference>
<keyword evidence="1" id="KW-0479">Metal-binding</keyword>
<dbReference type="PROSITE" id="PS50119">
    <property type="entry name" value="ZF_BBOX"/>
    <property type="match status" value="1"/>
</dbReference>
<dbReference type="Pfam" id="PF00643">
    <property type="entry name" value="zf-B_box"/>
    <property type="match status" value="1"/>
</dbReference>
<protein>
    <recommendedName>
        <fullName evidence="2">B box-type domain-containing protein</fullName>
    </recommendedName>
</protein>
<sequence length="431" mass="49757">MSLGETSRMDVLPFHSKEEVCTKHQERPIELFCQDHEEPCCTMCVSTKHRKCETVEPIEKTATKLKQYFEGKEFDLLLERVEILEDKLMRTKTEQEMCVRQMENTSDRISEETERSFKEVIHHLQSLKNQFLTNMSKGVKKRKESYEKNINSLLDGIHCAQFIKNKLEKSTGSKSAVELTVVYFSGKKCFDRLKKYDFQQLQTIMEEKKPDIFKDIMDLTGVTDVKFLEKTNSVNTDMKKLQLCLISELSMKQKFIRDGTILSSGEFILSTRDTNRYGKDNDECFILNNCGEITKRIKSISKPFGITENENDITINIQPSVKHIISTSSHIVYSNRKTNEVVAINSHGTCTTVWRYSSPGLLSPCGLSVDGDDNIYVAGKESDNVHVLTKDGRCVHVFENITRPDFMKVDKERKLCFVGSMRKYVRVYEML</sequence>
<dbReference type="InterPro" id="IPR047153">
    <property type="entry name" value="TRIM45/56/19-like"/>
</dbReference>
<evidence type="ECO:0000313" key="3">
    <source>
        <dbReference type="EnsemblMetazoa" id="G7386.4:cds"/>
    </source>
</evidence>
<dbReference type="PANTHER" id="PTHR25462">
    <property type="entry name" value="BONUS, ISOFORM C-RELATED"/>
    <property type="match status" value="1"/>
</dbReference>
<proteinExistence type="predicted"/>
<reference evidence="3" key="1">
    <citation type="submission" date="2022-08" db="UniProtKB">
        <authorList>
            <consortium name="EnsemblMetazoa"/>
        </authorList>
    </citation>
    <scope>IDENTIFICATION</scope>
    <source>
        <strain evidence="3">05x7-T-G4-1.051#20</strain>
    </source>
</reference>
<dbReference type="GO" id="GO:0061630">
    <property type="term" value="F:ubiquitin protein ligase activity"/>
    <property type="evidence" value="ECO:0007669"/>
    <property type="project" value="TreeGrafter"/>
</dbReference>
<keyword evidence="1" id="KW-0862">Zinc</keyword>
<dbReference type="CDD" id="cd19756">
    <property type="entry name" value="Bbox2"/>
    <property type="match status" value="1"/>
</dbReference>
<keyword evidence="1" id="KW-0863">Zinc-finger</keyword>
<evidence type="ECO:0000256" key="1">
    <source>
        <dbReference type="PROSITE-ProRule" id="PRU00024"/>
    </source>
</evidence>
<dbReference type="EnsemblMetazoa" id="G7386.4">
    <property type="protein sequence ID" value="G7386.4:cds"/>
    <property type="gene ID" value="G7386"/>
</dbReference>
<dbReference type="AlphaFoldDB" id="A0A8W8NXX6"/>
<dbReference type="InterPro" id="IPR000315">
    <property type="entry name" value="Znf_B-box"/>
</dbReference>
<dbReference type="Gene3D" id="3.30.160.60">
    <property type="entry name" value="Classic Zinc Finger"/>
    <property type="match status" value="1"/>
</dbReference>
<dbReference type="GO" id="GO:0005654">
    <property type="term" value="C:nucleoplasm"/>
    <property type="evidence" value="ECO:0007669"/>
    <property type="project" value="TreeGrafter"/>
</dbReference>
<dbReference type="GO" id="GO:0008270">
    <property type="term" value="F:zinc ion binding"/>
    <property type="evidence" value="ECO:0007669"/>
    <property type="project" value="UniProtKB-KW"/>
</dbReference>
<dbReference type="PANTHER" id="PTHR25462:SF296">
    <property type="entry name" value="MEIOTIC P26, ISOFORM F"/>
    <property type="match status" value="1"/>
</dbReference>
<feature type="domain" description="B box-type" evidence="2">
    <location>
        <begin position="16"/>
        <end position="58"/>
    </location>
</feature>
<accession>A0A8W8NXX6</accession>
<dbReference type="Gene3D" id="2.120.10.30">
    <property type="entry name" value="TolB, C-terminal domain"/>
    <property type="match status" value="1"/>
</dbReference>
<dbReference type="SUPFAM" id="SSF63829">
    <property type="entry name" value="Calcium-dependent phosphotriesterase"/>
    <property type="match status" value="1"/>
</dbReference>
<evidence type="ECO:0000313" key="4">
    <source>
        <dbReference type="Proteomes" id="UP000005408"/>
    </source>
</evidence>
<dbReference type="Proteomes" id="UP000005408">
    <property type="component" value="Unassembled WGS sequence"/>
</dbReference>
<dbReference type="InterPro" id="IPR011042">
    <property type="entry name" value="6-blade_b-propeller_TolB-like"/>
</dbReference>
<evidence type="ECO:0000259" key="2">
    <source>
        <dbReference type="PROSITE" id="PS50119"/>
    </source>
</evidence>
<name>A0A8W8NXX6_MAGGI</name>
<organism evidence="3 4">
    <name type="scientific">Magallana gigas</name>
    <name type="common">Pacific oyster</name>
    <name type="synonym">Crassostrea gigas</name>
    <dbReference type="NCBI Taxonomy" id="29159"/>
    <lineage>
        <taxon>Eukaryota</taxon>
        <taxon>Metazoa</taxon>
        <taxon>Spiralia</taxon>
        <taxon>Lophotrochozoa</taxon>
        <taxon>Mollusca</taxon>
        <taxon>Bivalvia</taxon>
        <taxon>Autobranchia</taxon>
        <taxon>Pteriomorphia</taxon>
        <taxon>Ostreida</taxon>
        <taxon>Ostreoidea</taxon>
        <taxon>Ostreidae</taxon>
        <taxon>Magallana</taxon>
    </lineage>
</organism>
<keyword evidence="4" id="KW-1185">Reference proteome</keyword>